<dbReference type="SUPFAM" id="SSF50494">
    <property type="entry name" value="Trypsin-like serine proteases"/>
    <property type="match status" value="1"/>
</dbReference>
<organism evidence="6 7">
    <name type="scientific">Chironomus riparius</name>
    <dbReference type="NCBI Taxonomy" id="315576"/>
    <lineage>
        <taxon>Eukaryota</taxon>
        <taxon>Metazoa</taxon>
        <taxon>Ecdysozoa</taxon>
        <taxon>Arthropoda</taxon>
        <taxon>Hexapoda</taxon>
        <taxon>Insecta</taxon>
        <taxon>Pterygota</taxon>
        <taxon>Neoptera</taxon>
        <taxon>Endopterygota</taxon>
        <taxon>Diptera</taxon>
        <taxon>Nematocera</taxon>
        <taxon>Chironomoidea</taxon>
        <taxon>Chironomidae</taxon>
        <taxon>Chironominae</taxon>
        <taxon>Chironomus</taxon>
    </lineage>
</organism>
<evidence type="ECO:0000313" key="7">
    <source>
        <dbReference type="Proteomes" id="UP001153620"/>
    </source>
</evidence>
<keyword evidence="1" id="KW-1015">Disulfide bond</keyword>
<dbReference type="EMBL" id="OU895879">
    <property type="protein sequence ID" value="CAG9807289.1"/>
    <property type="molecule type" value="Genomic_DNA"/>
</dbReference>
<feature type="chain" id="PRO_5040317405" description="Peptidase S1 domain-containing protein" evidence="4">
    <location>
        <begin position="19"/>
        <end position="330"/>
    </location>
</feature>
<proteinExistence type="inferred from homology"/>
<feature type="domain" description="Peptidase S1" evidence="5">
    <location>
        <begin position="43"/>
        <end position="300"/>
    </location>
</feature>
<dbReference type="SMART" id="SM00020">
    <property type="entry name" value="Tryp_SPc"/>
    <property type="match status" value="1"/>
</dbReference>
<dbReference type="GO" id="GO:0006508">
    <property type="term" value="P:proteolysis"/>
    <property type="evidence" value="ECO:0007669"/>
    <property type="project" value="InterPro"/>
</dbReference>
<reference evidence="6" key="1">
    <citation type="submission" date="2022-01" db="EMBL/GenBank/DDBJ databases">
        <authorList>
            <person name="King R."/>
        </authorList>
    </citation>
    <scope>NUCLEOTIDE SEQUENCE</scope>
</reference>
<dbReference type="OrthoDB" id="238681at2759"/>
<comment type="similarity">
    <text evidence="3">Belongs to the peptidase S1 family. CLIP subfamily.</text>
</comment>
<accession>A0A9N9S171</accession>
<dbReference type="InterPro" id="IPR009003">
    <property type="entry name" value="Peptidase_S1_PA"/>
</dbReference>
<dbReference type="InterPro" id="IPR043504">
    <property type="entry name" value="Peptidase_S1_PA_chymotrypsin"/>
</dbReference>
<keyword evidence="4" id="KW-0732">Signal</keyword>
<dbReference type="Gene3D" id="2.40.10.10">
    <property type="entry name" value="Trypsin-like serine proteases"/>
    <property type="match status" value="1"/>
</dbReference>
<dbReference type="Proteomes" id="UP001153620">
    <property type="component" value="Chromosome 3"/>
</dbReference>
<evidence type="ECO:0000313" key="6">
    <source>
        <dbReference type="EMBL" id="CAG9807289.1"/>
    </source>
</evidence>
<evidence type="ECO:0000256" key="2">
    <source>
        <dbReference type="ARBA" id="ARBA00023180"/>
    </source>
</evidence>
<dbReference type="InterPro" id="IPR001254">
    <property type="entry name" value="Trypsin_dom"/>
</dbReference>
<protein>
    <recommendedName>
        <fullName evidence="5">Peptidase S1 domain-containing protein</fullName>
    </recommendedName>
</protein>
<evidence type="ECO:0000256" key="3">
    <source>
        <dbReference type="ARBA" id="ARBA00024195"/>
    </source>
</evidence>
<dbReference type="AlphaFoldDB" id="A0A9N9S171"/>
<dbReference type="Pfam" id="PF00089">
    <property type="entry name" value="Trypsin"/>
    <property type="match status" value="1"/>
</dbReference>
<gene>
    <name evidence="6" type="ORF">CHIRRI_LOCUS10138</name>
</gene>
<reference evidence="6" key="2">
    <citation type="submission" date="2022-10" db="EMBL/GenBank/DDBJ databases">
        <authorList>
            <consortium name="ENA_rothamsted_submissions"/>
            <consortium name="culmorum"/>
            <person name="King R."/>
        </authorList>
    </citation>
    <scope>NUCLEOTIDE SEQUENCE</scope>
</reference>
<keyword evidence="2" id="KW-0325">Glycoprotein</keyword>
<feature type="signal peptide" evidence="4">
    <location>
        <begin position="1"/>
        <end position="18"/>
    </location>
</feature>
<evidence type="ECO:0000259" key="5">
    <source>
        <dbReference type="PROSITE" id="PS50240"/>
    </source>
</evidence>
<dbReference type="GO" id="GO:0004252">
    <property type="term" value="F:serine-type endopeptidase activity"/>
    <property type="evidence" value="ECO:0007669"/>
    <property type="project" value="InterPro"/>
</dbReference>
<dbReference type="InterPro" id="IPR051487">
    <property type="entry name" value="Ser/Thr_Proteases_Immune/Dev"/>
</dbReference>
<evidence type="ECO:0000256" key="4">
    <source>
        <dbReference type="SAM" id="SignalP"/>
    </source>
</evidence>
<evidence type="ECO:0000256" key="1">
    <source>
        <dbReference type="ARBA" id="ARBA00023157"/>
    </source>
</evidence>
<name>A0A9N9S171_9DIPT</name>
<dbReference type="PANTHER" id="PTHR24256">
    <property type="entry name" value="TRYPTASE-RELATED"/>
    <property type="match status" value="1"/>
</dbReference>
<sequence>MLLQIVFIIAMTLNEVFGAKISSVNFEEHFYQCGVMSASSGLIQGGFYSKQDQFPWIAIISIKNESNSLWDHNGSGSLVSRRHVLVKSFYVSTLDDNNQYVPISTENVQIFLGTTTYNNLNQEGSIKIGVNNIRLYPHTRKVARGFSVFNFAILTLEDDVTFNDFIKPVCLWNNQLNSRMYTGQQLMAVGYGRDLTGRISKIRKHVPVQVTSSDECETEYIDLLPQIKESRFFCIKEIVKDHGPCKFDTQLYVKIDSTWYLKGEMIAARTDINTLQCYSKFPVAVEDISPYVDWIDQEIKTELIEIYVSDQKDGAIEVIDVEKIVKYQIE</sequence>
<dbReference type="PROSITE" id="PS50240">
    <property type="entry name" value="TRYPSIN_DOM"/>
    <property type="match status" value="1"/>
</dbReference>
<keyword evidence="7" id="KW-1185">Reference proteome</keyword>